<comment type="caution">
    <text evidence="3">The sequence shown here is derived from an EMBL/GenBank/DDBJ whole genome shotgun (WGS) entry which is preliminary data.</text>
</comment>
<keyword evidence="2" id="KW-0812">Transmembrane</keyword>
<feature type="compositionally biased region" description="Basic and acidic residues" evidence="1">
    <location>
        <begin position="57"/>
        <end position="85"/>
    </location>
</feature>
<gene>
    <name evidence="3" type="ORF">GCM10009037_19260</name>
</gene>
<protein>
    <submittedName>
        <fullName evidence="3">Uncharacterized protein</fullName>
    </submittedName>
</protein>
<evidence type="ECO:0000256" key="2">
    <source>
        <dbReference type="SAM" id="Phobius"/>
    </source>
</evidence>
<reference evidence="3 4" key="1">
    <citation type="journal article" date="2019" name="Int. J. Syst. Evol. Microbiol.">
        <title>The Global Catalogue of Microorganisms (GCM) 10K type strain sequencing project: providing services to taxonomists for standard genome sequencing and annotation.</title>
        <authorList>
            <consortium name="The Broad Institute Genomics Platform"/>
            <consortium name="The Broad Institute Genome Sequencing Center for Infectious Disease"/>
            <person name="Wu L."/>
            <person name="Ma J."/>
        </authorList>
    </citation>
    <scope>NUCLEOTIDE SEQUENCE [LARGE SCALE GENOMIC DNA]</scope>
    <source>
        <strain evidence="3 4">JCM 19585</strain>
    </source>
</reference>
<evidence type="ECO:0000313" key="4">
    <source>
        <dbReference type="Proteomes" id="UP000628840"/>
    </source>
</evidence>
<sequence length="85" mass="8798">MMDSAGFGVLCLVALLASSALGLALFGVPGALVGGLVGLVVFVLTAQANAGGADPTLRPDERDEDVEARGFDPTRRPAERERDEE</sequence>
<accession>A0A830F3N2</accession>
<evidence type="ECO:0000256" key="1">
    <source>
        <dbReference type="SAM" id="MobiDB-lite"/>
    </source>
</evidence>
<keyword evidence="2" id="KW-0472">Membrane</keyword>
<dbReference type="EMBL" id="BMPF01000002">
    <property type="protein sequence ID" value="GGL35786.1"/>
    <property type="molecule type" value="Genomic_DNA"/>
</dbReference>
<keyword evidence="4" id="KW-1185">Reference proteome</keyword>
<feature type="transmembrane region" description="Helical" evidence="2">
    <location>
        <begin position="32"/>
        <end position="52"/>
    </location>
</feature>
<dbReference type="Proteomes" id="UP000628840">
    <property type="component" value="Unassembled WGS sequence"/>
</dbReference>
<evidence type="ECO:0000313" key="3">
    <source>
        <dbReference type="EMBL" id="GGL35786.1"/>
    </source>
</evidence>
<dbReference type="AlphaFoldDB" id="A0A830F3N2"/>
<feature type="region of interest" description="Disordered" evidence="1">
    <location>
        <begin position="50"/>
        <end position="85"/>
    </location>
</feature>
<keyword evidence="2" id="KW-1133">Transmembrane helix</keyword>
<organism evidence="3 4">
    <name type="scientific">Halarchaeum grantii</name>
    <dbReference type="NCBI Taxonomy" id="1193105"/>
    <lineage>
        <taxon>Archaea</taxon>
        <taxon>Methanobacteriati</taxon>
        <taxon>Methanobacteriota</taxon>
        <taxon>Stenosarchaea group</taxon>
        <taxon>Halobacteria</taxon>
        <taxon>Halobacteriales</taxon>
        <taxon>Halobacteriaceae</taxon>
    </lineage>
</organism>
<name>A0A830F3N2_9EURY</name>
<proteinExistence type="predicted"/>